<evidence type="ECO:0000313" key="2">
    <source>
        <dbReference type="Proteomes" id="UP001205906"/>
    </source>
</evidence>
<comment type="caution">
    <text evidence="1">The sequence shown here is derived from an EMBL/GenBank/DDBJ whole genome shotgun (WGS) entry which is preliminary data.</text>
</comment>
<sequence>MALRSMALKNALARRRERKASKRMALRLALLLAAVLALPFAYWQLQLHQVLYDSASTDKLEQQCLELNETVAKVRDEAGRPIGANSQALEDKRIECDEMGIETTGSIPDATPAE</sequence>
<protein>
    <submittedName>
        <fullName evidence="1">Uncharacterized protein</fullName>
    </submittedName>
</protein>
<organism evidence="1 2">
    <name type="scientific">Mesorhizobium liriopis</name>
    <dbReference type="NCBI Taxonomy" id="2953882"/>
    <lineage>
        <taxon>Bacteria</taxon>
        <taxon>Pseudomonadati</taxon>
        <taxon>Pseudomonadota</taxon>
        <taxon>Alphaproteobacteria</taxon>
        <taxon>Hyphomicrobiales</taxon>
        <taxon>Phyllobacteriaceae</taxon>
        <taxon>Mesorhizobium</taxon>
    </lineage>
</organism>
<evidence type="ECO:0000313" key="1">
    <source>
        <dbReference type="EMBL" id="MCO6048357.1"/>
    </source>
</evidence>
<dbReference type="Proteomes" id="UP001205906">
    <property type="component" value="Unassembled WGS sequence"/>
</dbReference>
<gene>
    <name evidence="1" type="ORF">NGM99_00950</name>
</gene>
<reference evidence="1 2" key="1">
    <citation type="submission" date="2022-06" db="EMBL/GenBank/DDBJ databases">
        <title>Mesorhizobium sp. strain RP14 Genome sequencing and assembly.</title>
        <authorList>
            <person name="Kim I."/>
        </authorList>
    </citation>
    <scope>NUCLEOTIDE SEQUENCE [LARGE SCALE GENOMIC DNA]</scope>
    <source>
        <strain evidence="2">RP14(2022)</strain>
    </source>
</reference>
<dbReference type="EMBL" id="JAMXQS010000001">
    <property type="protein sequence ID" value="MCO6048357.1"/>
    <property type="molecule type" value="Genomic_DNA"/>
</dbReference>
<dbReference type="RefSeq" id="WP_252815174.1">
    <property type="nucleotide sequence ID" value="NZ_JAMXQS010000001.1"/>
</dbReference>
<name>A0ABT1C0K1_9HYPH</name>
<keyword evidence="2" id="KW-1185">Reference proteome</keyword>
<accession>A0ABT1C0K1</accession>
<proteinExistence type="predicted"/>